<keyword evidence="3" id="KW-0479">Metal-binding</keyword>
<reference evidence="7" key="1">
    <citation type="journal article" date="2019" name="Int. J. Syst. Evol. Microbiol.">
        <title>The Global Catalogue of Microorganisms (GCM) 10K type strain sequencing project: providing services to taxonomists for standard genome sequencing and annotation.</title>
        <authorList>
            <consortium name="The Broad Institute Genomics Platform"/>
            <consortium name="The Broad Institute Genome Sequencing Center for Infectious Disease"/>
            <person name="Wu L."/>
            <person name="Ma J."/>
        </authorList>
    </citation>
    <scope>NUCLEOTIDE SEQUENCE [LARGE SCALE GENOMIC DNA]</scope>
    <source>
        <strain evidence="7">NBRC 102407</strain>
    </source>
</reference>
<dbReference type="InterPro" id="IPR009050">
    <property type="entry name" value="Globin-like_sf"/>
</dbReference>
<evidence type="ECO:0000256" key="2">
    <source>
        <dbReference type="ARBA" id="ARBA00022617"/>
    </source>
</evidence>
<keyword evidence="4" id="KW-0408">Iron</keyword>
<dbReference type="EMBL" id="BSPX01000008">
    <property type="protein sequence ID" value="GLT21447.1"/>
    <property type="molecule type" value="Genomic_DNA"/>
</dbReference>
<evidence type="ECO:0000256" key="3">
    <source>
        <dbReference type="ARBA" id="ARBA00022723"/>
    </source>
</evidence>
<comment type="caution">
    <text evidence="6">The sequence shown here is derived from an EMBL/GenBank/DDBJ whole genome shotgun (WGS) entry which is preliminary data.</text>
</comment>
<evidence type="ECO:0000313" key="6">
    <source>
        <dbReference type="EMBL" id="GLT21447.1"/>
    </source>
</evidence>
<dbReference type="PANTHER" id="PTHR47366">
    <property type="entry name" value="TWO-ON-TWO HEMOGLOBIN-3"/>
    <property type="match status" value="1"/>
</dbReference>
<dbReference type="Gene3D" id="1.10.490.10">
    <property type="entry name" value="Globins"/>
    <property type="match status" value="1"/>
</dbReference>
<keyword evidence="2" id="KW-0349">Heme</keyword>
<name>A0ABQ6F9X3_9RHOO</name>
<protein>
    <submittedName>
        <fullName evidence="6">Globin</fullName>
    </submittedName>
</protein>
<keyword evidence="1" id="KW-0813">Transport</keyword>
<dbReference type="PANTHER" id="PTHR47366:SF1">
    <property type="entry name" value="TWO-ON-TWO HEMOGLOBIN-3"/>
    <property type="match status" value="1"/>
</dbReference>
<keyword evidence="7" id="KW-1185">Reference proteome</keyword>
<accession>A0ABQ6F9X3</accession>
<evidence type="ECO:0000313" key="7">
    <source>
        <dbReference type="Proteomes" id="UP001157167"/>
    </source>
</evidence>
<sequence length="137" mass="15659">MAPEQATTAYAQLGGEDTLRRLVHRFYALMDTLPEAWELRQMHPEDLSGSEEKLFMYLSGWLGGPPLYEQANGHPRLRARHLPFTITSAERDQWLMCMNLALDEVLPDHPLRPRLWGAIEGLADHMRNKADPPGARE</sequence>
<gene>
    <name evidence="6" type="ORF">GCM10007933_08990</name>
</gene>
<dbReference type="SUPFAM" id="SSF46458">
    <property type="entry name" value="Globin-like"/>
    <property type="match status" value="1"/>
</dbReference>
<dbReference type="RefSeq" id="WP_284186890.1">
    <property type="nucleotide sequence ID" value="NZ_BSPX01000008.1"/>
</dbReference>
<comment type="similarity">
    <text evidence="5">Belongs to the truncated hemoglobin family. Group II subfamily.</text>
</comment>
<dbReference type="InterPro" id="IPR044203">
    <property type="entry name" value="GlbO/GLB3-like"/>
</dbReference>
<evidence type="ECO:0000256" key="4">
    <source>
        <dbReference type="ARBA" id="ARBA00023004"/>
    </source>
</evidence>
<dbReference type="Pfam" id="PF01152">
    <property type="entry name" value="Bac_globin"/>
    <property type="match status" value="1"/>
</dbReference>
<organism evidence="6 7">
    <name type="scientific">Zoogloea oryzae</name>
    <dbReference type="NCBI Taxonomy" id="310767"/>
    <lineage>
        <taxon>Bacteria</taxon>
        <taxon>Pseudomonadati</taxon>
        <taxon>Pseudomonadota</taxon>
        <taxon>Betaproteobacteria</taxon>
        <taxon>Rhodocyclales</taxon>
        <taxon>Zoogloeaceae</taxon>
        <taxon>Zoogloea</taxon>
    </lineage>
</organism>
<evidence type="ECO:0000256" key="5">
    <source>
        <dbReference type="ARBA" id="ARBA00034496"/>
    </source>
</evidence>
<dbReference type="InterPro" id="IPR001486">
    <property type="entry name" value="Hemoglobin_trunc"/>
</dbReference>
<evidence type="ECO:0000256" key="1">
    <source>
        <dbReference type="ARBA" id="ARBA00022448"/>
    </source>
</evidence>
<proteinExistence type="inferred from homology"/>
<dbReference type="CDD" id="cd14773">
    <property type="entry name" value="TrHb2_PhHbO-like_O"/>
    <property type="match status" value="1"/>
</dbReference>
<dbReference type="InterPro" id="IPR012292">
    <property type="entry name" value="Globin/Proto"/>
</dbReference>
<dbReference type="Proteomes" id="UP001157167">
    <property type="component" value="Unassembled WGS sequence"/>
</dbReference>